<dbReference type="InterPro" id="IPR002110">
    <property type="entry name" value="Ankyrin_rpt"/>
</dbReference>
<dbReference type="STRING" id="113540.ENSSFOP00015059692"/>
<keyword evidence="2 3" id="KW-0040">ANK repeat</keyword>
<keyword evidence="1" id="KW-0677">Repeat</keyword>
<evidence type="ECO:0000256" key="2">
    <source>
        <dbReference type="ARBA" id="ARBA00023043"/>
    </source>
</evidence>
<dbReference type="EMBL" id="JARO02000947">
    <property type="protein sequence ID" value="KPP76926.1"/>
    <property type="molecule type" value="Genomic_DNA"/>
</dbReference>
<dbReference type="PROSITE" id="PS50297">
    <property type="entry name" value="ANK_REP_REGION"/>
    <property type="match status" value="2"/>
</dbReference>
<sequence>SCALDLAMYVTVLTAVPYGTYYVKLLSLTVHSPSQDLIAFVTRVQTSVRQLLPALRCGVTQRASRRRRPVALPERNRARAPARRLGTRSAPLGAVCSSRTELTPLFVFVRAQLDCLSHLLEAGDAVSSTVDPSGQSPAHVAAWGGQASWLLWLLQTGADANQQDSYGETPVHKAAKAGSLECISVLVASEARLEICNNEGKTAEELAWASGFPECGRLLETLTYIQRCGSSAVGRAPRHGGEPFHCTLAGQKRASSSPGAQDGKRRREW</sequence>
<evidence type="ECO:0000313" key="5">
    <source>
        <dbReference type="EMBL" id="KPP76926.1"/>
    </source>
</evidence>
<dbReference type="PANTHER" id="PTHR24201">
    <property type="entry name" value="ANK_REP_REGION DOMAIN-CONTAINING PROTEIN"/>
    <property type="match status" value="1"/>
</dbReference>
<evidence type="ECO:0000256" key="4">
    <source>
        <dbReference type="SAM" id="MobiDB-lite"/>
    </source>
</evidence>
<dbReference type="PANTHER" id="PTHR24201:SF0">
    <property type="entry name" value="ANKYRIN REPEAT DOMAIN-CONTAINING PROTEIN 37"/>
    <property type="match status" value="1"/>
</dbReference>
<dbReference type="SMART" id="SM00248">
    <property type="entry name" value="ANK"/>
    <property type="match status" value="3"/>
</dbReference>
<feature type="region of interest" description="Disordered" evidence="4">
    <location>
        <begin position="244"/>
        <end position="269"/>
    </location>
</feature>
<dbReference type="SUPFAM" id="SSF48403">
    <property type="entry name" value="Ankyrin repeat"/>
    <property type="match status" value="1"/>
</dbReference>
<feature type="repeat" description="ANK" evidence="3">
    <location>
        <begin position="166"/>
        <end position="198"/>
    </location>
</feature>
<organism evidence="5 6">
    <name type="scientific">Scleropages formosus</name>
    <name type="common">Asian bonytongue</name>
    <name type="synonym">Osteoglossum formosum</name>
    <dbReference type="NCBI Taxonomy" id="113540"/>
    <lineage>
        <taxon>Eukaryota</taxon>
        <taxon>Metazoa</taxon>
        <taxon>Chordata</taxon>
        <taxon>Craniata</taxon>
        <taxon>Vertebrata</taxon>
        <taxon>Euteleostomi</taxon>
        <taxon>Actinopterygii</taxon>
        <taxon>Neopterygii</taxon>
        <taxon>Teleostei</taxon>
        <taxon>Osteoglossocephala</taxon>
        <taxon>Osteoglossomorpha</taxon>
        <taxon>Osteoglossiformes</taxon>
        <taxon>Osteoglossidae</taxon>
        <taxon>Scleropages</taxon>
    </lineage>
</organism>
<dbReference type="InterPro" id="IPR050776">
    <property type="entry name" value="Ank_Repeat/CDKN_Inhibitor"/>
</dbReference>
<evidence type="ECO:0000256" key="1">
    <source>
        <dbReference type="ARBA" id="ARBA00022737"/>
    </source>
</evidence>
<dbReference type="AlphaFoldDB" id="A0A0P7XJE3"/>
<evidence type="ECO:0000256" key="3">
    <source>
        <dbReference type="PROSITE-ProRule" id="PRU00023"/>
    </source>
</evidence>
<dbReference type="Gene3D" id="1.25.40.20">
    <property type="entry name" value="Ankyrin repeat-containing domain"/>
    <property type="match status" value="1"/>
</dbReference>
<feature type="non-terminal residue" evidence="5">
    <location>
        <position position="1"/>
    </location>
</feature>
<protein>
    <submittedName>
        <fullName evidence="5">Ankyrin repeat domain-containing protein 37-like</fullName>
    </submittedName>
</protein>
<evidence type="ECO:0000313" key="6">
    <source>
        <dbReference type="Proteomes" id="UP000034805"/>
    </source>
</evidence>
<comment type="caution">
    <text evidence="5">The sequence shown here is derived from an EMBL/GenBank/DDBJ whole genome shotgun (WGS) entry which is preliminary data.</text>
</comment>
<dbReference type="PROSITE" id="PS50088">
    <property type="entry name" value="ANK_REPEAT"/>
    <property type="match status" value="2"/>
</dbReference>
<gene>
    <name evidence="5" type="ORF">Z043_103691</name>
</gene>
<proteinExistence type="predicted"/>
<dbReference type="InterPro" id="IPR036770">
    <property type="entry name" value="Ankyrin_rpt-contain_sf"/>
</dbReference>
<dbReference type="GO" id="GO:0005737">
    <property type="term" value="C:cytoplasm"/>
    <property type="evidence" value="ECO:0007669"/>
    <property type="project" value="TreeGrafter"/>
</dbReference>
<dbReference type="Proteomes" id="UP000034805">
    <property type="component" value="Unassembled WGS sequence"/>
</dbReference>
<accession>A0A0P7XJE3</accession>
<feature type="repeat" description="ANK" evidence="3">
    <location>
        <begin position="133"/>
        <end position="165"/>
    </location>
</feature>
<dbReference type="Pfam" id="PF12796">
    <property type="entry name" value="Ank_2"/>
    <property type="match status" value="1"/>
</dbReference>
<name>A0A0P7XJE3_SCLFO</name>
<reference evidence="5 6" key="1">
    <citation type="submission" date="2015-08" db="EMBL/GenBank/DDBJ databases">
        <title>The genome of the Asian arowana (Scleropages formosus).</title>
        <authorList>
            <person name="Tan M.H."/>
            <person name="Gan H.M."/>
            <person name="Croft L.J."/>
            <person name="Austin C.M."/>
        </authorList>
    </citation>
    <scope>NUCLEOTIDE SEQUENCE [LARGE SCALE GENOMIC DNA]</scope>
    <source>
        <strain evidence="5">Aro1</strain>
    </source>
</reference>